<protein>
    <submittedName>
        <fullName evidence="1">Uncharacterized protein</fullName>
    </submittedName>
</protein>
<organism evidence="1 2">
    <name type="scientific">Liquidambar formosana</name>
    <name type="common">Formosan gum</name>
    <dbReference type="NCBI Taxonomy" id="63359"/>
    <lineage>
        <taxon>Eukaryota</taxon>
        <taxon>Viridiplantae</taxon>
        <taxon>Streptophyta</taxon>
        <taxon>Embryophyta</taxon>
        <taxon>Tracheophyta</taxon>
        <taxon>Spermatophyta</taxon>
        <taxon>Magnoliopsida</taxon>
        <taxon>eudicotyledons</taxon>
        <taxon>Gunneridae</taxon>
        <taxon>Pentapetalae</taxon>
        <taxon>Saxifragales</taxon>
        <taxon>Altingiaceae</taxon>
        <taxon>Liquidambar</taxon>
    </lineage>
</organism>
<proteinExistence type="predicted"/>
<dbReference type="Proteomes" id="UP001415857">
    <property type="component" value="Unassembled WGS sequence"/>
</dbReference>
<dbReference type="PANTHER" id="PTHR42678:SF34">
    <property type="entry name" value="OS04G0183300 PROTEIN"/>
    <property type="match status" value="1"/>
</dbReference>
<keyword evidence="2" id="KW-1185">Reference proteome</keyword>
<name>A0AAP0X016_LIQFO</name>
<sequence>MSFFSNGEITALVAEFKLSVNAYLKDLVASPVRSLADVIAFNKKFSDLRTPVRLVLCLASVRLGVLGQFLLPRLANKTAHALAANFTTFGAIPFPLSTLPPSVS</sequence>
<accession>A0AAP0X016</accession>
<dbReference type="AlphaFoldDB" id="A0AAP0X016"/>
<comment type="caution">
    <text evidence="1">The sequence shown here is derived from an EMBL/GenBank/DDBJ whole genome shotgun (WGS) entry which is preliminary data.</text>
</comment>
<gene>
    <name evidence="1" type="ORF">L1049_015797</name>
</gene>
<evidence type="ECO:0000313" key="2">
    <source>
        <dbReference type="Proteomes" id="UP001415857"/>
    </source>
</evidence>
<dbReference type="PANTHER" id="PTHR42678">
    <property type="entry name" value="AMIDASE"/>
    <property type="match status" value="1"/>
</dbReference>
<reference evidence="1 2" key="1">
    <citation type="journal article" date="2024" name="Plant J.">
        <title>Genome sequences and population genomics reveal climatic adaptation and genomic divergence between two closely related sweetgum species.</title>
        <authorList>
            <person name="Xu W.Q."/>
            <person name="Ren C.Q."/>
            <person name="Zhang X.Y."/>
            <person name="Comes H.P."/>
            <person name="Liu X.H."/>
            <person name="Li Y.G."/>
            <person name="Kettle C.J."/>
            <person name="Jalonen R."/>
            <person name="Gaisberger H."/>
            <person name="Ma Y.Z."/>
            <person name="Qiu Y.X."/>
        </authorList>
    </citation>
    <scope>NUCLEOTIDE SEQUENCE [LARGE SCALE GENOMIC DNA]</scope>
    <source>
        <strain evidence="1">Hangzhou</strain>
    </source>
</reference>
<evidence type="ECO:0000313" key="1">
    <source>
        <dbReference type="EMBL" id="KAK9287379.1"/>
    </source>
</evidence>
<dbReference type="EMBL" id="JBBPBK010000004">
    <property type="protein sequence ID" value="KAK9287379.1"/>
    <property type="molecule type" value="Genomic_DNA"/>
</dbReference>